<accession>A0A9Q1CPL2</accession>
<protein>
    <recommendedName>
        <fullName evidence="3">DUF4371 domain-containing protein</fullName>
    </recommendedName>
</protein>
<proteinExistence type="predicted"/>
<dbReference type="AlphaFoldDB" id="A0A9Q1CPL2"/>
<organism evidence="1 2">
    <name type="scientific">Holothuria leucospilota</name>
    <name type="common">Black long sea cucumber</name>
    <name type="synonym">Mertensiothuria leucospilota</name>
    <dbReference type="NCBI Taxonomy" id="206669"/>
    <lineage>
        <taxon>Eukaryota</taxon>
        <taxon>Metazoa</taxon>
        <taxon>Echinodermata</taxon>
        <taxon>Eleutherozoa</taxon>
        <taxon>Echinozoa</taxon>
        <taxon>Holothuroidea</taxon>
        <taxon>Aspidochirotacea</taxon>
        <taxon>Aspidochirotida</taxon>
        <taxon>Holothuriidae</taxon>
        <taxon>Holothuria</taxon>
    </lineage>
</organism>
<dbReference type="Proteomes" id="UP001152320">
    <property type="component" value="Chromosome 1"/>
</dbReference>
<dbReference type="PANTHER" id="PTHR37162:SF1">
    <property type="entry name" value="BED-TYPE DOMAIN-CONTAINING PROTEIN"/>
    <property type="match status" value="1"/>
</dbReference>
<reference evidence="1" key="1">
    <citation type="submission" date="2021-10" db="EMBL/GenBank/DDBJ databases">
        <title>Tropical sea cucumber genome reveals ecological adaptation and Cuvierian tubules defense mechanism.</title>
        <authorList>
            <person name="Chen T."/>
        </authorList>
    </citation>
    <scope>NUCLEOTIDE SEQUENCE</scope>
    <source>
        <strain evidence="1">Nanhai2018</strain>
        <tissue evidence="1">Muscle</tissue>
    </source>
</reference>
<sequence length="253" mass="29078">MAPPENRPKRRTKYSDEYQKKYPFIRACSSSVQDNLYKFHCTSCNVNVSCAHGGITDVKDHVPSAKHIAAHRNSQRNSRIDAMFRKRSSSEDVDPTIAVETKMVMLLIQHNTFFNISDHLTSLIRNEFKGSTVAESFSCSRTKTAAIVNCLGDHFFEKLKTDMQNQPYSLMLDASNDTGLQKMFPVTVRIYDINFRRIMTKFLDINLLEGRDASTAETMFASVNNLLDMNDIQWTIAWQLAWITQMPMWENTI</sequence>
<evidence type="ECO:0008006" key="3">
    <source>
        <dbReference type="Google" id="ProtNLM"/>
    </source>
</evidence>
<dbReference type="EMBL" id="JAIZAY010000001">
    <property type="protein sequence ID" value="KAJ8048470.1"/>
    <property type="molecule type" value="Genomic_DNA"/>
</dbReference>
<dbReference type="PANTHER" id="PTHR37162">
    <property type="entry name" value="HAT FAMILY DIMERISATION DOMAINCONTAINING PROTEIN-RELATED"/>
    <property type="match status" value="1"/>
</dbReference>
<dbReference type="OrthoDB" id="6159421at2759"/>
<evidence type="ECO:0000313" key="2">
    <source>
        <dbReference type="Proteomes" id="UP001152320"/>
    </source>
</evidence>
<evidence type="ECO:0000313" key="1">
    <source>
        <dbReference type="EMBL" id="KAJ8048470.1"/>
    </source>
</evidence>
<gene>
    <name evidence="1" type="ORF">HOLleu_00799</name>
</gene>
<comment type="caution">
    <text evidence="1">The sequence shown here is derived from an EMBL/GenBank/DDBJ whole genome shotgun (WGS) entry which is preliminary data.</text>
</comment>
<name>A0A9Q1CPL2_HOLLE</name>
<keyword evidence="2" id="KW-1185">Reference proteome</keyword>